<evidence type="ECO:0000313" key="2">
    <source>
        <dbReference type="EMBL" id="MDK9361932.1"/>
    </source>
</evidence>
<organism evidence="2 3">
    <name type="scientific">Lelliottia wanjuensis</name>
    <dbReference type="NCBI Taxonomy" id="3050585"/>
    <lineage>
        <taxon>Bacteria</taxon>
        <taxon>Pseudomonadati</taxon>
        <taxon>Pseudomonadota</taxon>
        <taxon>Gammaproteobacteria</taxon>
        <taxon>Enterobacterales</taxon>
        <taxon>Enterobacteriaceae</taxon>
        <taxon>Lelliottia</taxon>
    </lineage>
</organism>
<dbReference type="AlphaFoldDB" id="A0AAP4CZ39"/>
<reference evidence="2 3" key="1">
    <citation type="submission" date="2023-06" db="EMBL/GenBank/DDBJ databases">
        <title>Identification and characterization of antibiotic-resistant Gram-negative bacteria.</title>
        <authorList>
            <person name="Cho G.-S."/>
            <person name="Lee J."/>
            <person name="Tai E."/>
            <person name="Jeong S."/>
            <person name="Kim I."/>
            <person name="Kim B.-E."/>
            <person name="Jeong M.-I."/>
            <person name="Oh K.-K."/>
            <person name="Franz C.M.A.P."/>
        </authorList>
    </citation>
    <scope>NUCLEOTIDE SEQUENCE [LARGE SCALE GENOMIC DNA]</scope>
    <source>
        <strain evidence="2 3">V106_12</strain>
    </source>
</reference>
<comment type="caution">
    <text evidence="2">The sequence shown here is derived from an EMBL/GenBank/DDBJ whole genome shotgun (WGS) entry which is preliminary data.</text>
</comment>
<dbReference type="EMBL" id="JASSOM010000003">
    <property type="protein sequence ID" value="MDK9361932.1"/>
    <property type="molecule type" value="Genomic_DNA"/>
</dbReference>
<protein>
    <submittedName>
        <fullName evidence="2">Uncharacterized protein</fullName>
    </submittedName>
</protein>
<evidence type="ECO:0000313" key="3">
    <source>
        <dbReference type="Proteomes" id="UP001223214"/>
    </source>
</evidence>
<feature type="transmembrane region" description="Helical" evidence="1">
    <location>
        <begin position="45"/>
        <end position="64"/>
    </location>
</feature>
<name>A0AAP4CZ39_9ENTR</name>
<keyword evidence="1" id="KW-1133">Transmembrane helix</keyword>
<proteinExistence type="predicted"/>
<dbReference type="RefSeq" id="WP_285149684.1">
    <property type="nucleotide sequence ID" value="NZ_JASSOM010000003.1"/>
</dbReference>
<keyword evidence="3" id="KW-1185">Reference proteome</keyword>
<gene>
    <name evidence="2" type="ORF">QQF32_01775</name>
</gene>
<dbReference type="Proteomes" id="UP001223214">
    <property type="component" value="Unassembled WGS sequence"/>
</dbReference>
<accession>A0AAP4CZ39</accession>
<sequence length="105" mass="11880">MRRRVKNILTLIPALLVVAAIAGLSVRFAGQTLHWRETLKQARVALLIWRLCLYSLMAGLWLSLRQRWLKQAPARLPALNRMAVWSLVLLLLGEISNGLQEGDTP</sequence>
<evidence type="ECO:0000256" key="1">
    <source>
        <dbReference type="SAM" id="Phobius"/>
    </source>
</evidence>
<keyword evidence="1" id="KW-0812">Transmembrane</keyword>
<keyword evidence="1" id="KW-0472">Membrane</keyword>